<comment type="pathway">
    <text evidence="1 14">Cofactor biosynthesis; adenosylcobalamin biosynthesis; adenosylcobalamin from cob(II)yrinate a,c-diamide: step 2/7.</text>
</comment>
<dbReference type="GO" id="GO:0008817">
    <property type="term" value="F:corrinoid adenosyltransferase activity"/>
    <property type="evidence" value="ECO:0007669"/>
    <property type="project" value="UniProtKB-UniRule"/>
</dbReference>
<dbReference type="UniPathway" id="UPA00148">
    <property type="reaction ID" value="UER00233"/>
</dbReference>
<dbReference type="Proteomes" id="UP000064249">
    <property type="component" value="Unassembled WGS sequence"/>
</dbReference>
<dbReference type="InterPro" id="IPR036451">
    <property type="entry name" value="CblAdoTrfase-like_sf"/>
</dbReference>
<evidence type="ECO:0000256" key="5">
    <source>
        <dbReference type="ARBA" id="ARBA00022573"/>
    </source>
</evidence>
<keyword evidence="6 14" id="KW-0808">Transferase</keyword>
<keyword evidence="5 14" id="KW-0169">Cobalamin biosynthesis</keyword>
<evidence type="ECO:0000256" key="13">
    <source>
        <dbReference type="ARBA" id="ARBA00048692"/>
    </source>
</evidence>
<dbReference type="InterPro" id="IPR016030">
    <property type="entry name" value="CblAdoTrfase-like"/>
</dbReference>
<dbReference type="Gene3D" id="1.20.1200.10">
    <property type="entry name" value="Cobalamin adenosyltransferase-like"/>
    <property type="match status" value="1"/>
</dbReference>
<evidence type="ECO:0000256" key="12">
    <source>
        <dbReference type="ARBA" id="ARBA00048555"/>
    </source>
</evidence>
<evidence type="ECO:0000256" key="10">
    <source>
        <dbReference type="ARBA" id="ARBA00033334"/>
    </source>
</evidence>
<dbReference type="EC" id="2.5.1.17" evidence="3 14"/>
<proteinExistence type="inferred from homology"/>
<dbReference type="PANTHER" id="PTHR12213">
    <property type="entry name" value="CORRINOID ADENOSYLTRANSFERASE"/>
    <property type="match status" value="1"/>
</dbReference>
<comment type="caution">
    <text evidence="16">The sequence shown here is derived from an EMBL/GenBank/DDBJ whole genome shotgun (WGS) entry which is preliminary data.</text>
</comment>
<dbReference type="PANTHER" id="PTHR12213:SF0">
    <property type="entry name" value="CORRINOID ADENOSYLTRANSFERASE MMAB"/>
    <property type="match status" value="1"/>
</dbReference>
<keyword evidence="7 14" id="KW-0547">Nucleotide-binding</keyword>
<comment type="catalytic activity">
    <reaction evidence="13 14">
        <text>2 cob(II)alamin + reduced [electron-transfer flavoprotein] + 2 ATP = 2 adenosylcob(III)alamin + 2 triphosphate + oxidized [electron-transfer flavoprotein] + 3 H(+)</text>
        <dbReference type="Rhea" id="RHEA:28671"/>
        <dbReference type="Rhea" id="RHEA-COMP:10685"/>
        <dbReference type="Rhea" id="RHEA-COMP:10686"/>
        <dbReference type="ChEBI" id="CHEBI:15378"/>
        <dbReference type="ChEBI" id="CHEBI:16304"/>
        <dbReference type="ChEBI" id="CHEBI:18036"/>
        <dbReference type="ChEBI" id="CHEBI:18408"/>
        <dbReference type="ChEBI" id="CHEBI:30616"/>
        <dbReference type="ChEBI" id="CHEBI:57692"/>
        <dbReference type="ChEBI" id="CHEBI:58307"/>
        <dbReference type="EC" id="2.5.1.17"/>
    </reaction>
</comment>
<evidence type="ECO:0000256" key="6">
    <source>
        <dbReference type="ARBA" id="ARBA00022679"/>
    </source>
</evidence>
<organism evidence="16 17">
    <name type="scientific">Anaerolinea thermophila</name>
    <dbReference type="NCBI Taxonomy" id="167964"/>
    <lineage>
        <taxon>Bacteria</taxon>
        <taxon>Bacillati</taxon>
        <taxon>Chloroflexota</taxon>
        <taxon>Anaerolineae</taxon>
        <taxon>Anaerolineales</taxon>
        <taxon>Anaerolineaceae</taxon>
        <taxon>Anaerolinea</taxon>
    </lineage>
</organism>
<sequence length="171" mass="18985">MSVFSGRGDEGFTDTLGGLRVRKDHPMIDLIGEIDELSAWIGLARSEEQNPSISEILPQIQIDLSILMSVLSSCLSDNSVSRSQNIPNSKKIADWITVQEKDIQVPNAFLQSGSTKLGALYNVLRAITRRVERKAVAALPQDASISAEMLAYLNRLSTLFYILWLRADQLH</sequence>
<dbReference type="EMBL" id="LGFU01000028">
    <property type="protein sequence ID" value="KUK46432.1"/>
    <property type="molecule type" value="Genomic_DNA"/>
</dbReference>
<reference evidence="16 17" key="1">
    <citation type="journal article" date="2015" name="MBio">
        <title>Genome-Resolved Metagenomic Analysis Reveals Roles for Candidate Phyla and Other Microbial Community Members in Biogeochemical Transformations in Oil Reservoirs.</title>
        <authorList>
            <person name="Hu P."/>
            <person name="Tom L."/>
            <person name="Singh A."/>
            <person name="Thomas B.C."/>
            <person name="Baker B.J."/>
            <person name="Piceno Y.M."/>
            <person name="Andersen G.L."/>
            <person name="Banfield J.F."/>
        </authorList>
    </citation>
    <scope>NUCLEOTIDE SEQUENCE [LARGE SCALE GENOMIC DNA]</scope>
    <source>
        <strain evidence="16">46_16</strain>
    </source>
</reference>
<evidence type="ECO:0000256" key="4">
    <source>
        <dbReference type="ARBA" id="ARBA00020963"/>
    </source>
</evidence>
<evidence type="ECO:0000256" key="11">
    <source>
        <dbReference type="ARBA" id="ARBA00033354"/>
    </source>
</evidence>
<evidence type="ECO:0000313" key="17">
    <source>
        <dbReference type="Proteomes" id="UP000064249"/>
    </source>
</evidence>
<dbReference type="GO" id="GO:0005524">
    <property type="term" value="F:ATP binding"/>
    <property type="evidence" value="ECO:0007669"/>
    <property type="project" value="UniProtKB-UniRule"/>
</dbReference>
<evidence type="ECO:0000256" key="7">
    <source>
        <dbReference type="ARBA" id="ARBA00022741"/>
    </source>
</evidence>
<evidence type="ECO:0000256" key="3">
    <source>
        <dbReference type="ARBA" id="ARBA00012454"/>
    </source>
</evidence>
<accession>A0A101FXU4</accession>
<dbReference type="Pfam" id="PF01923">
    <property type="entry name" value="Cob_adeno_trans"/>
    <property type="match status" value="1"/>
</dbReference>
<gene>
    <name evidence="16" type="ORF">XD73_0685</name>
</gene>
<evidence type="ECO:0000256" key="8">
    <source>
        <dbReference type="ARBA" id="ARBA00022840"/>
    </source>
</evidence>
<dbReference type="AlphaFoldDB" id="A0A101FXU4"/>
<evidence type="ECO:0000313" key="16">
    <source>
        <dbReference type="EMBL" id="KUK46432.1"/>
    </source>
</evidence>
<name>A0A101FXU4_9CHLR</name>
<protein>
    <recommendedName>
        <fullName evidence="4 14">Corrinoid adenosyltransferase</fullName>
        <ecNumber evidence="3 14">2.5.1.17</ecNumber>
    </recommendedName>
    <alternativeName>
        <fullName evidence="9 14">Cob(II)alamin adenosyltransferase</fullName>
    </alternativeName>
    <alternativeName>
        <fullName evidence="11 14">Cob(II)yrinic acid a,c-diamide adenosyltransferase</fullName>
    </alternativeName>
    <alternativeName>
        <fullName evidence="10 14">Cobinamide/cobalamin adenosyltransferase</fullName>
    </alternativeName>
</protein>
<keyword evidence="8 14" id="KW-0067">ATP-binding</keyword>
<evidence type="ECO:0000256" key="9">
    <source>
        <dbReference type="ARBA" id="ARBA00031529"/>
    </source>
</evidence>
<comment type="similarity">
    <text evidence="2 14">Belongs to the Cob(I)alamin adenosyltransferase family.</text>
</comment>
<dbReference type="SUPFAM" id="SSF89028">
    <property type="entry name" value="Cobalamin adenosyltransferase-like"/>
    <property type="match status" value="1"/>
</dbReference>
<dbReference type="InterPro" id="IPR029499">
    <property type="entry name" value="PduO-typ"/>
</dbReference>
<dbReference type="GO" id="GO:0009236">
    <property type="term" value="P:cobalamin biosynthetic process"/>
    <property type="evidence" value="ECO:0007669"/>
    <property type="project" value="UniProtKB-UniRule"/>
</dbReference>
<evidence type="ECO:0000256" key="2">
    <source>
        <dbReference type="ARBA" id="ARBA00007487"/>
    </source>
</evidence>
<feature type="domain" description="Cobalamin adenosyltransferase-like" evidence="15">
    <location>
        <begin position="6"/>
        <end position="164"/>
    </location>
</feature>
<evidence type="ECO:0000256" key="1">
    <source>
        <dbReference type="ARBA" id="ARBA00005121"/>
    </source>
</evidence>
<evidence type="ECO:0000256" key="14">
    <source>
        <dbReference type="RuleBase" id="RU366026"/>
    </source>
</evidence>
<evidence type="ECO:0000259" key="15">
    <source>
        <dbReference type="Pfam" id="PF01923"/>
    </source>
</evidence>
<comment type="catalytic activity">
    <reaction evidence="12 14">
        <text>2 cob(II)yrinate a,c diamide + reduced [electron-transfer flavoprotein] + 2 ATP = 2 adenosylcob(III)yrinate a,c-diamide + 2 triphosphate + oxidized [electron-transfer flavoprotein] + 3 H(+)</text>
        <dbReference type="Rhea" id="RHEA:11528"/>
        <dbReference type="Rhea" id="RHEA-COMP:10685"/>
        <dbReference type="Rhea" id="RHEA-COMP:10686"/>
        <dbReference type="ChEBI" id="CHEBI:15378"/>
        <dbReference type="ChEBI" id="CHEBI:18036"/>
        <dbReference type="ChEBI" id="CHEBI:30616"/>
        <dbReference type="ChEBI" id="CHEBI:57692"/>
        <dbReference type="ChEBI" id="CHEBI:58307"/>
        <dbReference type="ChEBI" id="CHEBI:58503"/>
        <dbReference type="ChEBI" id="CHEBI:58537"/>
        <dbReference type="EC" id="2.5.1.17"/>
    </reaction>
</comment>